<evidence type="ECO:0000256" key="1">
    <source>
        <dbReference type="ARBA" id="ARBA00009381"/>
    </source>
</evidence>
<evidence type="ECO:0000256" key="4">
    <source>
        <dbReference type="ARBA" id="ARBA00023145"/>
    </source>
</evidence>
<dbReference type="PRINTS" id="PR01210">
    <property type="entry name" value="GGTRANSPTASE"/>
</dbReference>
<dbReference type="InterPro" id="IPR029055">
    <property type="entry name" value="Ntn_hydrolases_N"/>
</dbReference>
<dbReference type="GO" id="GO:0016787">
    <property type="term" value="F:hydrolase activity"/>
    <property type="evidence" value="ECO:0007669"/>
    <property type="project" value="UniProtKB-KW"/>
</dbReference>
<dbReference type="InterPro" id="IPR043138">
    <property type="entry name" value="GGT_lsub"/>
</dbReference>
<dbReference type="GO" id="GO:0016740">
    <property type="term" value="F:transferase activity"/>
    <property type="evidence" value="ECO:0007669"/>
    <property type="project" value="UniProtKB-KW"/>
</dbReference>
<dbReference type="InterPro" id="IPR051792">
    <property type="entry name" value="GGT_bact"/>
</dbReference>
<comment type="similarity">
    <text evidence="1">Belongs to the gamma-glutamyltransferase family.</text>
</comment>
<keyword evidence="2" id="KW-0808">Transferase</keyword>
<keyword evidence="4" id="KW-0865">Zymogen</keyword>
<dbReference type="Proteomes" id="UP001156140">
    <property type="component" value="Unassembled WGS sequence"/>
</dbReference>
<dbReference type="RefSeq" id="WP_281737296.1">
    <property type="nucleotide sequence ID" value="NZ_JAKETQ010000005.1"/>
</dbReference>
<dbReference type="SUPFAM" id="SSF56235">
    <property type="entry name" value="N-terminal nucleophile aminohydrolases (Ntn hydrolases)"/>
    <property type="match status" value="1"/>
</dbReference>
<comment type="caution">
    <text evidence="5">The sequence shown here is derived from an EMBL/GenBank/DDBJ whole genome shotgun (WGS) entry which is preliminary data.</text>
</comment>
<dbReference type="EMBL" id="JALAZD010000005">
    <property type="protein sequence ID" value="MCI0129399.1"/>
    <property type="molecule type" value="Genomic_DNA"/>
</dbReference>
<sequence>MEGLSRYIVDQGPKPVARGKAVASTGNPIVTETVTRVLADGGNAADAAIAGALVQAAVEPHLTSHAGMVSCLYWDANTGKAYQLNALGTLPPDLSPFRPINGVGGWAREGAPGPQAAVPGFMPGLGALHARFGSKSWAELCAPAVEWADKGHPVSSFEYGVNVFAAPFVTYFESGREVFMPNGFLTPVGKVVRNPKLARTLQRLADEGPGYFTTGGWAHAFVAAGNSLGWPIRPDHLTANPPRWQEPLRFSYRDHEILALSPPERQGAYCALVLGVMQALGVAEMEPFGADHIYSMTHALRLGDQAAGFLHDPKFFGEAADVMMDPDYHRSLARLIAAGRPRVDLTEHVRLTRGAPAFAATGWNSARSKSPVGSCEISIVDAQGNWVQMMNTIQSGGIPGIAVDGVFMMGSHEQTSMSAHFANWRVPGARMRNILGNTLVLKGGTPWLSLGTPGNVYATVAQMLLNILEFGMSPDRASDAPRMLPLEDDYTLAIESRLTPKTILDLTKLGLTLAPMPGWDWNQGSFQMCWREGDSLAASADHRRTGVAAAI</sequence>
<protein>
    <submittedName>
        <fullName evidence="5">Gamma-glutamyltransferase family protein</fullName>
    </submittedName>
</protein>
<dbReference type="Pfam" id="PF01019">
    <property type="entry name" value="G_glu_transpept"/>
    <property type="match status" value="1"/>
</dbReference>
<dbReference type="Gene3D" id="3.60.20.40">
    <property type="match status" value="1"/>
</dbReference>
<gene>
    <name evidence="5" type="ORF">ML536_21395</name>
</gene>
<dbReference type="Gene3D" id="1.10.246.130">
    <property type="match status" value="1"/>
</dbReference>
<evidence type="ECO:0000313" key="5">
    <source>
        <dbReference type="EMBL" id="MCI0129399.1"/>
    </source>
</evidence>
<dbReference type="PANTHER" id="PTHR43199">
    <property type="entry name" value="GLUTATHIONE HYDROLASE"/>
    <property type="match status" value="1"/>
</dbReference>
<name>A0AA41QSW9_9HYPH</name>
<reference evidence="5" key="1">
    <citation type="submission" date="2022-03" db="EMBL/GenBank/DDBJ databases">
        <title>The complete genome sequence of a Methyloterrigena soli.</title>
        <authorList>
            <person name="Zi Z."/>
        </authorList>
    </citation>
    <scope>NUCLEOTIDE SEQUENCE</scope>
    <source>
        <strain evidence="5">M48</strain>
    </source>
</reference>
<evidence type="ECO:0000256" key="3">
    <source>
        <dbReference type="ARBA" id="ARBA00022801"/>
    </source>
</evidence>
<organism evidence="5 6">
    <name type="scientific">Paradevosia shaoguanensis</name>
    <dbReference type="NCBI Taxonomy" id="1335043"/>
    <lineage>
        <taxon>Bacteria</taxon>
        <taxon>Pseudomonadati</taxon>
        <taxon>Pseudomonadota</taxon>
        <taxon>Alphaproteobacteria</taxon>
        <taxon>Hyphomicrobiales</taxon>
        <taxon>Devosiaceae</taxon>
        <taxon>Paradevosia</taxon>
    </lineage>
</organism>
<evidence type="ECO:0000256" key="2">
    <source>
        <dbReference type="ARBA" id="ARBA00022679"/>
    </source>
</evidence>
<keyword evidence="3" id="KW-0378">Hydrolase</keyword>
<dbReference type="InterPro" id="IPR043137">
    <property type="entry name" value="GGT_ssub_C"/>
</dbReference>
<accession>A0AA41QSW9</accession>
<dbReference type="AlphaFoldDB" id="A0AA41QSW9"/>
<evidence type="ECO:0000313" key="6">
    <source>
        <dbReference type="Proteomes" id="UP001156140"/>
    </source>
</evidence>
<dbReference type="PANTHER" id="PTHR43199:SF1">
    <property type="entry name" value="GLUTATHIONE HYDROLASE PROENZYME"/>
    <property type="match status" value="1"/>
</dbReference>
<keyword evidence="6" id="KW-1185">Reference proteome</keyword>
<proteinExistence type="inferred from homology"/>